<feature type="compositionally biased region" description="Basic and acidic residues" evidence="1">
    <location>
        <begin position="482"/>
        <end position="493"/>
    </location>
</feature>
<feature type="compositionally biased region" description="Basic and acidic residues" evidence="1">
    <location>
        <begin position="174"/>
        <end position="284"/>
    </location>
</feature>
<keyword evidence="3" id="KW-1185">Reference proteome</keyword>
<evidence type="ECO:0000313" key="2">
    <source>
        <dbReference type="EMBL" id="GMR31854.1"/>
    </source>
</evidence>
<feature type="compositionally biased region" description="Basic and acidic residues" evidence="1">
    <location>
        <begin position="445"/>
        <end position="458"/>
    </location>
</feature>
<feature type="region of interest" description="Disordered" evidence="1">
    <location>
        <begin position="371"/>
        <end position="680"/>
    </location>
</feature>
<feature type="compositionally biased region" description="Low complexity" evidence="1">
    <location>
        <begin position="13"/>
        <end position="25"/>
    </location>
</feature>
<protein>
    <submittedName>
        <fullName evidence="2">Uncharacterized protein</fullName>
    </submittedName>
</protein>
<organism evidence="2 3">
    <name type="scientific">Pristionchus mayeri</name>
    <dbReference type="NCBI Taxonomy" id="1317129"/>
    <lineage>
        <taxon>Eukaryota</taxon>
        <taxon>Metazoa</taxon>
        <taxon>Ecdysozoa</taxon>
        <taxon>Nematoda</taxon>
        <taxon>Chromadorea</taxon>
        <taxon>Rhabditida</taxon>
        <taxon>Rhabditina</taxon>
        <taxon>Diplogasteromorpha</taxon>
        <taxon>Diplogasteroidea</taxon>
        <taxon>Neodiplogasteridae</taxon>
        <taxon>Pristionchus</taxon>
    </lineage>
</organism>
<dbReference type="Proteomes" id="UP001328107">
    <property type="component" value="Unassembled WGS sequence"/>
</dbReference>
<evidence type="ECO:0000313" key="3">
    <source>
        <dbReference type="Proteomes" id="UP001328107"/>
    </source>
</evidence>
<reference evidence="3" key="1">
    <citation type="submission" date="2022-10" db="EMBL/GenBank/DDBJ databases">
        <title>Genome assembly of Pristionchus species.</title>
        <authorList>
            <person name="Yoshida K."/>
            <person name="Sommer R.J."/>
        </authorList>
    </citation>
    <scope>NUCLEOTIDE SEQUENCE [LARGE SCALE GENOMIC DNA]</scope>
    <source>
        <strain evidence="3">RS5460</strain>
    </source>
</reference>
<feature type="compositionally biased region" description="Polar residues" evidence="1">
    <location>
        <begin position="499"/>
        <end position="512"/>
    </location>
</feature>
<accession>A0AAN4Z210</accession>
<feature type="region of interest" description="Disordered" evidence="1">
    <location>
        <begin position="954"/>
        <end position="978"/>
    </location>
</feature>
<name>A0AAN4Z210_9BILA</name>
<feature type="compositionally biased region" description="Low complexity" evidence="1">
    <location>
        <begin position="534"/>
        <end position="552"/>
    </location>
</feature>
<feature type="compositionally biased region" description="Polar residues" evidence="1">
    <location>
        <begin position="81"/>
        <end position="94"/>
    </location>
</feature>
<feature type="compositionally biased region" description="Polar residues" evidence="1">
    <location>
        <begin position="343"/>
        <end position="353"/>
    </location>
</feature>
<comment type="caution">
    <text evidence="2">The sequence shown here is derived from an EMBL/GenBank/DDBJ whole genome shotgun (WGS) entry which is preliminary data.</text>
</comment>
<feature type="compositionally biased region" description="Basic and acidic residues" evidence="1">
    <location>
        <begin position="387"/>
        <end position="400"/>
    </location>
</feature>
<feature type="compositionally biased region" description="Basic and acidic residues" evidence="1">
    <location>
        <begin position="126"/>
        <end position="146"/>
    </location>
</feature>
<feature type="compositionally biased region" description="Low complexity" evidence="1">
    <location>
        <begin position="603"/>
        <end position="612"/>
    </location>
</feature>
<evidence type="ECO:0000256" key="1">
    <source>
        <dbReference type="SAM" id="MobiDB-lite"/>
    </source>
</evidence>
<dbReference type="EMBL" id="BTRK01000001">
    <property type="protein sequence ID" value="GMR31854.1"/>
    <property type="molecule type" value="Genomic_DNA"/>
</dbReference>
<sequence>MGGQHSKGHQYPTSESASQTQSSMSNTGELTNNDWSDCSVELGEPYDRIEYPPEVYDRVCGRFPAKNPPLAKKKKDESLLSGEQSSAKTFNESEVSPKIRKRKNELNDDDFVPSASSSNKSAKTGKKSDRHSLKRVKKEDVQEKSSSELLTDEDEEFSEANSSHEKKGKKRRCKDLNVEKTREDKMTEKKRSKMESVKMEKEKIESPKTDYGKGEKSHSTKVEKKERRDVDVKKGKGGEYEDKQDTGEKHNSKQEDNKESEKKEQPDKIESLKKKEKESRKKNLESSIAKGSSSGARKSSHAHEVSSNRKESDNGSEVVIPATTQSADVPPPPPRKAIMKKIGSQTNKYSSDDTVLPSCMQQLFKDVPMDVPAAPSASLHSFKVPKKKEASDDRLSKKQSDSPAAVVKPEDRGEGSNGWDPRSLAFVPPQRSFGKPPTKPAMGTVEKKRLSDTQKQQERTTSSAPAVVTPRPSLLGPYPGAKESKYEEWRRTMDGGSNGLSLPSTSLISPNQMIIRRDTSTAVPAMRMDESRTNRSLSSSSVERSEGSSIESTLFSHKSSDGGMRSVTPSAHSLSSSSLFPTPRWTAQREAQHAMVHSPPVWSSFNSTSSAESTKKDSNSSTDLTRKEDNRWNEFTSSIGEEVEEERTQDDGDSPVDTPASPPPSHSSSSRRLFVESQPKPIPIDPSKLARYRLIPIDDECLPAWNRSDRFKSSCAKYRAIAVAGPFPDHVNKKVFEKIMKQRGADVAWTEAPPTNDFITMDVRSIGAILCYSEAVAKEIAAEKMIKVQYSHIPVGIPLEVLVKVEGMTKKLEENELIREMTDEIESNIGPLVELILGPPSEGLVVEGKARFFYSVHGTRAANRAPLFLTGGKSISFSACPPEKSTTWISELISEPTCDEEVLKKLSIPVPRIIPLTPCDEPQPVPPPSLVSLSTRLPLLIPKAEPGTTIATTVSTSAREESTDLHGPSHGTSRFGSLPLTMAIPPPGLIEPPMLRTPKMEVLCGATISIPAISVPAGVIPMPPKQISPPKNMVPILPFPNLPSFDHHFFVAPPLPRRRRSGGSENGLLKTIDPATFIRPFQSLLPRNREEEEEEVLLYARPETKETQEKIDWDAVQAYFKDEDCSSRVYGGIVSLRYTGGKAKEKAQILMLNSPHTVNGQTVSIGLTFPVQYEASKAVSKMKLYEEIMKKFGSVVEVEKKCDSPSGKPVYKVYFDSLETAQTAAREGITVEESTLESIGGVPV</sequence>
<feature type="compositionally biased region" description="Low complexity" evidence="1">
    <location>
        <begin position="285"/>
        <end position="297"/>
    </location>
</feature>
<dbReference type="AlphaFoldDB" id="A0AAN4Z210"/>
<feature type="region of interest" description="Disordered" evidence="1">
    <location>
        <begin position="1"/>
        <end position="39"/>
    </location>
</feature>
<feature type="compositionally biased region" description="Acidic residues" evidence="1">
    <location>
        <begin position="641"/>
        <end position="654"/>
    </location>
</feature>
<gene>
    <name evidence="2" type="ORF">PMAYCL1PPCAC_02049</name>
</gene>
<feature type="compositionally biased region" description="Basic and acidic residues" evidence="1">
    <location>
        <begin position="301"/>
        <end position="313"/>
    </location>
</feature>
<proteinExistence type="predicted"/>
<feature type="compositionally biased region" description="Basic and acidic residues" evidence="1">
    <location>
        <begin position="613"/>
        <end position="632"/>
    </location>
</feature>
<feature type="compositionally biased region" description="Polar residues" evidence="1">
    <location>
        <begin position="26"/>
        <end position="36"/>
    </location>
</feature>
<feature type="region of interest" description="Disordered" evidence="1">
    <location>
        <begin position="59"/>
        <end position="354"/>
    </location>
</feature>